<dbReference type="PANTHER" id="PTHR43695">
    <property type="entry name" value="PUTATIVE (AFU_ORTHOLOGUE AFUA_2G17250)-RELATED"/>
    <property type="match status" value="1"/>
</dbReference>
<dbReference type="Pfam" id="PF13472">
    <property type="entry name" value="Lipase_GDSL_2"/>
    <property type="match status" value="1"/>
</dbReference>
<evidence type="ECO:0000313" key="6">
    <source>
        <dbReference type="Proteomes" id="UP000315112"/>
    </source>
</evidence>
<reference evidence="5 6" key="1">
    <citation type="journal article" date="2015" name="Stand. Genomic Sci.">
        <title>Genomic Encyclopedia of Bacterial and Archaeal Type Strains, Phase III: the genomes of soil and plant-associated and newly described type strains.</title>
        <authorList>
            <person name="Whitman W.B."/>
            <person name="Woyke T."/>
            <person name="Klenk H.P."/>
            <person name="Zhou Y."/>
            <person name="Lilburn T.G."/>
            <person name="Beck B.J."/>
            <person name="De Vos P."/>
            <person name="Vandamme P."/>
            <person name="Eisen J.A."/>
            <person name="Garrity G."/>
            <person name="Hugenholtz P."/>
            <person name="Kyrpides N.C."/>
        </authorList>
    </citation>
    <scope>NUCLEOTIDE SEQUENCE [LARGE SCALE GENOMIC DNA]</scope>
    <source>
        <strain evidence="5 6">CGMCC 1.10685</strain>
    </source>
</reference>
<gene>
    <name evidence="5" type="ORF">IP92_01021</name>
</gene>
<dbReference type="EMBL" id="VLKW01000002">
    <property type="protein sequence ID" value="TWI49798.1"/>
    <property type="molecule type" value="Genomic_DNA"/>
</dbReference>
<evidence type="ECO:0000256" key="3">
    <source>
        <dbReference type="SAM" id="SignalP"/>
    </source>
</evidence>
<feature type="domain" description="SGNH hydrolase-type esterase" evidence="4">
    <location>
        <begin position="203"/>
        <end position="361"/>
    </location>
</feature>
<name>A0A562PZI0_9BURK</name>
<accession>A0A562PZI0</accession>
<dbReference type="GO" id="GO:0016788">
    <property type="term" value="F:hydrolase activity, acting on ester bonds"/>
    <property type="evidence" value="ECO:0007669"/>
    <property type="project" value="UniProtKB-ARBA"/>
</dbReference>
<dbReference type="InterPro" id="IPR036514">
    <property type="entry name" value="SGNH_hydro_sf"/>
</dbReference>
<feature type="chain" id="PRO_5021768574" evidence="3">
    <location>
        <begin position="21"/>
        <end position="502"/>
    </location>
</feature>
<dbReference type="RefSeq" id="WP_199271907.1">
    <property type="nucleotide sequence ID" value="NZ_CP046904.1"/>
</dbReference>
<dbReference type="PANTHER" id="PTHR43695:SF1">
    <property type="entry name" value="RHAMNOGALACTURONAN ACETYLESTERASE"/>
    <property type="match status" value="1"/>
</dbReference>
<comment type="similarity">
    <text evidence="1">Belongs to the 'GDSL' lipolytic enzyme family.</text>
</comment>
<evidence type="ECO:0000256" key="2">
    <source>
        <dbReference type="ARBA" id="ARBA00022801"/>
    </source>
</evidence>
<dbReference type="InterPro" id="IPR037459">
    <property type="entry name" value="RhgT-like"/>
</dbReference>
<comment type="caution">
    <text evidence="5">The sequence shown here is derived from an EMBL/GenBank/DDBJ whole genome shotgun (WGS) entry which is preliminary data.</text>
</comment>
<sequence length="502" mass="54331">MKARLLACAALLCALRPAWTADLRFEFAGKDAVPCHARYSDATGHGFVDSTVALPPRPVHTAGIRTGGAGCEITESAVDPNAGTDHYNNHGMAFRIKAPPGAYAVQVRTTSDAADTIVSISGMQTSRLLAPVFWDAASLLPNRTRMQAQGREWEYRYVNGRGVIDIEIEPKRAGTPVGIAAITLTPLAPQPRAAGELPTLFTLGDSTVKSYTFDEAPMSGWGQVFDRLFDPARVRVLNYSMGGRSFRNAYAEGRLNDLLLAGRIGDVVMIQFGHNDESTDETKRYGRGATEAMYAEMIRAVYVPAIRARGMVPVFVTPMSRVNGAQPAGEPYTNSFTKRRFPELMKQLGAELGVPVVDLNARSVEYYNAAGREAVTAMVMSIEAGETPGKTNDGSYANGHPANKIDGTHFKEALAKQYARLVATELARLAAQGDKVAAGIIAQLKPAVRNALAANDWSPLQPEIAADIVRGDGAYYRNQIEKLLQLGVLRKDVDGNFRPMSR</sequence>
<organism evidence="5 6">
    <name type="scientific">Pseudoduganella flava</name>
    <dbReference type="NCBI Taxonomy" id="871742"/>
    <lineage>
        <taxon>Bacteria</taxon>
        <taxon>Pseudomonadati</taxon>
        <taxon>Pseudomonadota</taxon>
        <taxon>Betaproteobacteria</taxon>
        <taxon>Burkholderiales</taxon>
        <taxon>Oxalobacteraceae</taxon>
        <taxon>Telluria group</taxon>
        <taxon>Pseudoduganella</taxon>
    </lineage>
</organism>
<evidence type="ECO:0000256" key="1">
    <source>
        <dbReference type="ARBA" id="ARBA00008668"/>
    </source>
</evidence>
<evidence type="ECO:0000313" key="5">
    <source>
        <dbReference type="EMBL" id="TWI49798.1"/>
    </source>
</evidence>
<feature type="signal peptide" evidence="3">
    <location>
        <begin position="1"/>
        <end position="20"/>
    </location>
</feature>
<dbReference type="Proteomes" id="UP000315112">
    <property type="component" value="Unassembled WGS sequence"/>
</dbReference>
<dbReference type="InterPro" id="IPR013830">
    <property type="entry name" value="SGNH_hydro"/>
</dbReference>
<dbReference type="AlphaFoldDB" id="A0A562PZI0"/>
<protein>
    <submittedName>
        <fullName evidence="5">Lysophospholipase L1-like esterase</fullName>
    </submittedName>
</protein>
<dbReference type="Gene3D" id="3.40.50.1110">
    <property type="entry name" value="SGNH hydrolase"/>
    <property type="match status" value="1"/>
</dbReference>
<proteinExistence type="inferred from homology"/>
<keyword evidence="2" id="KW-0378">Hydrolase</keyword>
<keyword evidence="3" id="KW-0732">Signal</keyword>
<evidence type="ECO:0000259" key="4">
    <source>
        <dbReference type="Pfam" id="PF13472"/>
    </source>
</evidence>
<dbReference type="SUPFAM" id="SSF52266">
    <property type="entry name" value="SGNH hydrolase"/>
    <property type="match status" value="1"/>
</dbReference>